<organism evidence="3 4">
    <name type="scientific">Nannocystis radixulma</name>
    <dbReference type="NCBI Taxonomy" id="2995305"/>
    <lineage>
        <taxon>Bacteria</taxon>
        <taxon>Pseudomonadati</taxon>
        <taxon>Myxococcota</taxon>
        <taxon>Polyangia</taxon>
        <taxon>Nannocystales</taxon>
        <taxon>Nannocystaceae</taxon>
        <taxon>Nannocystis</taxon>
    </lineage>
</organism>
<dbReference type="RefSeq" id="WP_272003165.1">
    <property type="nucleotide sequence ID" value="NZ_JAQNDN010000019.1"/>
</dbReference>
<name>A0ABT5BD43_9BACT</name>
<dbReference type="PROSITE" id="PS51257">
    <property type="entry name" value="PROKAR_LIPOPROTEIN"/>
    <property type="match status" value="1"/>
</dbReference>
<dbReference type="EMBL" id="JAQNDN010000019">
    <property type="protein sequence ID" value="MDC0672046.1"/>
    <property type="molecule type" value="Genomic_DNA"/>
</dbReference>
<protein>
    <submittedName>
        <fullName evidence="3">Uncharacterized protein</fullName>
    </submittedName>
</protein>
<reference evidence="3 4" key="1">
    <citation type="submission" date="2022-11" db="EMBL/GenBank/DDBJ databases">
        <title>Minimal conservation of predation-associated metabolite biosynthetic gene clusters underscores biosynthetic potential of Myxococcota including descriptions for ten novel species: Archangium lansinium sp. nov., Myxococcus landrumus sp. nov., Nannocystis bai.</title>
        <authorList>
            <person name="Ahearne A."/>
            <person name="Stevens C."/>
            <person name="Dowd S."/>
        </authorList>
    </citation>
    <scope>NUCLEOTIDE SEQUENCE [LARGE SCALE GENOMIC DNA]</scope>
    <source>
        <strain evidence="3 4">NCELM</strain>
    </source>
</reference>
<comment type="caution">
    <text evidence="3">The sequence shown here is derived from an EMBL/GenBank/DDBJ whole genome shotgun (WGS) entry which is preliminary data.</text>
</comment>
<feature type="signal peptide" evidence="2">
    <location>
        <begin position="1"/>
        <end position="20"/>
    </location>
</feature>
<feature type="chain" id="PRO_5047451938" evidence="2">
    <location>
        <begin position="21"/>
        <end position="252"/>
    </location>
</feature>
<feature type="compositionally biased region" description="Polar residues" evidence="1">
    <location>
        <begin position="51"/>
        <end position="61"/>
    </location>
</feature>
<feature type="compositionally biased region" description="Low complexity" evidence="1">
    <location>
        <begin position="62"/>
        <end position="89"/>
    </location>
</feature>
<dbReference type="Proteomes" id="UP001217838">
    <property type="component" value="Unassembled WGS sequence"/>
</dbReference>
<evidence type="ECO:0000313" key="3">
    <source>
        <dbReference type="EMBL" id="MDC0672046.1"/>
    </source>
</evidence>
<keyword evidence="2" id="KW-0732">Signal</keyword>
<accession>A0ABT5BD43</accession>
<feature type="compositionally biased region" description="Polar residues" evidence="1">
    <location>
        <begin position="107"/>
        <end position="117"/>
    </location>
</feature>
<evidence type="ECO:0000256" key="2">
    <source>
        <dbReference type="SAM" id="SignalP"/>
    </source>
</evidence>
<evidence type="ECO:0000256" key="1">
    <source>
        <dbReference type="SAM" id="MobiDB-lite"/>
    </source>
</evidence>
<evidence type="ECO:0000313" key="4">
    <source>
        <dbReference type="Proteomes" id="UP001217838"/>
    </source>
</evidence>
<proteinExistence type="predicted"/>
<sequence>MTRFSTAFIRTVLVAPLALAFSACTFPKSLGDSLTESDTDDSAGGSDSATVTSAGTSPEPLTSTSTDGTGVVTTTTTGVVTDTATSGNSDTDDSATDASASEVTGDPTATTVDSATTDKPIPAPGVCWSEFHEEYWCECIESTTQACGEDGISVCFAQDDFVVTHMKWGPCGTCAPGQQKACDIEGAPGRQFCNVDDVWIDDIDNMPTPDWGACILEADIACEPDPTALCGDRNVSQTCDVDDQGVPHWTDC</sequence>
<keyword evidence="4" id="KW-1185">Reference proteome</keyword>
<gene>
    <name evidence="3" type="ORF">POL58_30145</name>
</gene>
<feature type="region of interest" description="Disordered" evidence="1">
    <location>
        <begin position="32"/>
        <end position="119"/>
    </location>
</feature>